<evidence type="ECO:0000313" key="2">
    <source>
        <dbReference type="EMBL" id="CAE7929680.1"/>
    </source>
</evidence>
<reference evidence="2" key="1">
    <citation type="submission" date="2021-02" db="EMBL/GenBank/DDBJ databases">
        <authorList>
            <person name="Dougan E. K."/>
            <person name="Rhodes N."/>
            <person name="Thang M."/>
            <person name="Chan C."/>
        </authorList>
    </citation>
    <scope>NUCLEOTIDE SEQUENCE</scope>
</reference>
<feature type="compositionally biased region" description="Low complexity" evidence="1">
    <location>
        <begin position="101"/>
        <end position="112"/>
    </location>
</feature>
<evidence type="ECO:0000256" key="1">
    <source>
        <dbReference type="SAM" id="MobiDB-lite"/>
    </source>
</evidence>
<sequence>MTRIMSKQTSGVAETPTKSKKKRPRGSSSRRVARKRAPKDNAPDSVRRHLDFGFEGDDAPDSGSRAARETRMEASPAETSGGEDNDLFGGQFKPSRRTPPASAKMAAKQSGSAKKKQKTKTASEEAGLEHQEPLQKGDVDEASAEDDDSQSSGQEAPEPTKEASTAGKVVEPELVRLLTASTSSQDVPVFVKILQAEELFSLSEAADLLCEMDPSHFVRSGFTDT</sequence>
<comment type="caution">
    <text evidence="2">The sequence shown here is derived from an EMBL/GenBank/DDBJ whole genome shotgun (WGS) entry which is preliminary data.</text>
</comment>
<feature type="compositionally biased region" description="Basic and acidic residues" evidence="1">
    <location>
        <begin position="38"/>
        <end position="52"/>
    </location>
</feature>
<protein>
    <submittedName>
        <fullName evidence="2">Uncharacterized protein</fullName>
    </submittedName>
</protein>
<organism evidence="2 3">
    <name type="scientific">Symbiodinium necroappetens</name>
    <dbReference type="NCBI Taxonomy" id="1628268"/>
    <lineage>
        <taxon>Eukaryota</taxon>
        <taxon>Sar</taxon>
        <taxon>Alveolata</taxon>
        <taxon>Dinophyceae</taxon>
        <taxon>Suessiales</taxon>
        <taxon>Symbiodiniaceae</taxon>
        <taxon>Symbiodinium</taxon>
    </lineage>
</organism>
<evidence type="ECO:0000313" key="3">
    <source>
        <dbReference type="Proteomes" id="UP000601435"/>
    </source>
</evidence>
<keyword evidence="3" id="KW-1185">Reference proteome</keyword>
<proteinExistence type="predicted"/>
<name>A0A813BZC7_9DINO</name>
<gene>
    <name evidence="2" type="ORF">SNEC2469_LOCUS32298</name>
</gene>
<feature type="region of interest" description="Disordered" evidence="1">
    <location>
        <begin position="1"/>
        <end position="169"/>
    </location>
</feature>
<feature type="compositionally biased region" description="Basic and acidic residues" evidence="1">
    <location>
        <begin position="121"/>
        <end position="139"/>
    </location>
</feature>
<dbReference type="OrthoDB" id="10622743at2759"/>
<feature type="compositionally biased region" description="Polar residues" evidence="1">
    <location>
        <begin position="1"/>
        <end position="12"/>
    </location>
</feature>
<feature type="compositionally biased region" description="Acidic residues" evidence="1">
    <location>
        <begin position="140"/>
        <end position="149"/>
    </location>
</feature>
<accession>A0A813BZC7</accession>
<dbReference type="EMBL" id="CAJNJA010081267">
    <property type="protein sequence ID" value="CAE7929680.1"/>
    <property type="molecule type" value="Genomic_DNA"/>
</dbReference>
<dbReference type="AlphaFoldDB" id="A0A813BZC7"/>
<dbReference type="Proteomes" id="UP000601435">
    <property type="component" value="Unassembled WGS sequence"/>
</dbReference>